<evidence type="ECO:0000313" key="1">
    <source>
        <dbReference type="EMBL" id="NEG70567.1"/>
    </source>
</evidence>
<protein>
    <submittedName>
        <fullName evidence="1">Uncharacterized protein</fullName>
    </submittedName>
</protein>
<sequence length="108" mass="12343">MTETVYRFCLQYGRVSGIVGVMRTPIPDAGGYLFRLLATRPSMFSVSEFFMCFSDSQTFYQLEQNGYFPVFFERKSIRKPLKSGEKCERAHVAFLIGFVGCAAGRRHC</sequence>
<reference evidence="1 2" key="1">
    <citation type="submission" date="2019-09" db="EMBL/GenBank/DDBJ databases">
        <title>Phylogenetic characterization of a novel taxon of the genus Bifidobacterium: Bifidobacterium choloepi sp. nov.</title>
        <authorList>
            <person name="Modesto M."/>
            <person name="Satti M."/>
        </authorList>
    </citation>
    <scope>NUCLEOTIDE SEQUENCE [LARGE SCALE GENOMIC DNA]</scope>
    <source>
        <strain evidence="1 2">BRDM6</strain>
    </source>
</reference>
<accession>A0A6I5N1S0</accession>
<dbReference type="AlphaFoldDB" id="A0A6I5N1S0"/>
<evidence type="ECO:0000313" key="2">
    <source>
        <dbReference type="Proteomes" id="UP000469292"/>
    </source>
</evidence>
<dbReference type="EMBL" id="VYSG01000005">
    <property type="protein sequence ID" value="NEG70567.1"/>
    <property type="molecule type" value="Genomic_DNA"/>
</dbReference>
<gene>
    <name evidence="1" type="ORF">F6S87_08175</name>
</gene>
<comment type="caution">
    <text evidence="1">The sequence shown here is derived from an EMBL/GenBank/DDBJ whole genome shotgun (WGS) entry which is preliminary data.</text>
</comment>
<dbReference type="Proteomes" id="UP000469292">
    <property type="component" value="Unassembled WGS sequence"/>
</dbReference>
<proteinExistence type="predicted"/>
<organism evidence="1 2">
    <name type="scientific">Bifidobacterium choloepi</name>
    <dbReference type="NCBI Taxonomy" id="2614131"/>
    <lineage>
        <taxon>Bacteria</taxon>
        <taxon>Bacillati</taxon>
        <taxon>Actinomycetota</taxon>
        <taxon>Actinomycetes</taxon>
        <taxon>Bifidobacteriales</taxon>
        <taxon>Bifidobacteriaceae</taxon>
        <taxon>Bifidobacterium</taxon>
    </lineage>
</organism>
<name>A0A6I5N1S0_9BIFI</name>
<keyword evidence="2" id="KW-1185">Reference proteome</keyword>